<reference evidence="3 4" key="1">
    <citation type="journal article" date="2017" name="Int. J. Syst. Evol. Microbiol.">
        <title>Bacillus notoginsengisoli sp. nov., a novel bacterium isolated from the rhizosphere of Panax notoginseng.</title>
        <authorList>
            <person name="Zhang M.Y."/>
            <person name="Cheng J."/>
            <person name="Cai Y."/>
            <person name="Zhang T.Y."/>
            <person name="Wu Y.Y."/>
            <person name="Manikprabhu D."/>
            <person name="Li W.J."/>
            <person name="Zhang Y.X."/>
        </authorList>
    </citation>
    <scope>NUCLEOTIDE SEQUENCE [LARGE SCALE GENOMIC DNA]</scope>
    <source>
        <strain evidence="3 4">JCM 30743</strain>
    </source>
</reference>
<dbReference type="EMBL" id="QWEG01000012">
    <property type="protein sequence ID" value="RHW36085.1"/>
    <property type="molecule type" value="Genomic_DNA"/>
</dbReference>
<dbReference type="AlphaFoldDB" id="A0A417YQ15"/>
<feature type="signal peptide" evidence="1">
    <location>
        <begin position="1"/>
        <end position="27"/>
    </location>
</feature>
<organism evidence="3 4">
    <name type="scientific">Neobacillus notoginsengisoli</name>
    <dbReference type="NCBI Taxonomy" id="1578198"/>
    <lineage>
        <taxon>Bacteria</taxon>
        <taxon>Bacillati</taxon>
        <taxon>Bacillota</taxon>
        <taxon>Bacilli</taxon>
        <taxon>Bacillales</taxon>
        <taxon>Bacillaceae</taxon>
        <taxon>Neobacillus</taxon>
    </lineage>
</organism>
<feature type="domain" description="DUF4367" evidence="2">
    <location>
        <begin position="208"/>
        <end position="306"/>
    </location>
</feature>
<sequence>MKKFKKLFFSSFWVLVCSLLISSSVSAGGQNNVYIFPLGSSGSTGGSWSTVQTINSGPYFSACGKVTYNLAHVVSFGAWTSTNWKWNNSTFRITNLSGKVTGGVGFTGNYESTASNSYDYKYSGVQLYSNTTYTYSWNRNMPLGPKNKNAHYDISTISGFPNPAIICENTAKVVFDVGGKTSSTMFTNLATPLEFSNNKENLATNLGEEYNEQSKMFGQSAIVTHFENGEHNFILLTQQKDSPININNINDNVFLSINDNGFEYEIGSFQNEANSTLNVVKFQKKGTYMALVANLSKEEILKIAEDL</sequence>
<comment type="caution">
    <text evidence="3">The sequence shown here is derived from an EMBL/GenBank/DDBJ whole genome shotgun (WGS) entry which is preliminary data.</text>
</comment>
<evidence type="ECO:0000259" key="2">
    <source>
        <dbReference type="Pfam" id="PF14285"/>
    </source>
</evidence>
<evidence type="ECO:0000313" key="4">
    <source>
        <dbReference type="Proteomes" id="UP000284416"/>
    </source>
</evidence>
<dbReference type="Pfam" id="PF14285">
    <property type="entry name" value="DUF4367"/>
    <property type="match status" value="1"/>
</dbReference>
<keyword evidence="1" id="KW-0732">Signal</keyword>
<name>A0A417YQ15_9BACI</name>
<evidence type="ECO:0000313" key="3">
    <source>
        <dbReference type="EMBL" id="RHW36085.1"/>
    </source>
</evidence>
<dbReference type="OrthoDB" id="9989424at2"/>
<dbReference type="Proteomes" id="UP000284416">
    <property type="component" value="Unassembled WGS sequence"/>
</dbReference>
<evidence type="ECO:0000256" key="1">
    <source>
        <dbReference type="SAM" id="SignalP"/>
    </source>
</evidence>
<proteinExistence type="predicted"/>
<feature type="chain" id="PRO_5038382820" evidence="1">
    <location>
        <begin position="28"/>
        <end position="307"/>
    </location>
</feature>
<protein>
    <submittedName>
        <fullName evidence="3">DUF4367 domain-containing protein</fullName>
    </submittedName>
</protein>
<keyword evidence="4" id="KW-1185">Reference proteome</keyword>
<dbReference type="RefSeq" id="WP_118923208.1">
    <property type="nucleotide sequence ID" value="NZ_QWEG01000012.1"/>
</dbReference>
<accession>A0A417YQ15</accession>
<dbReference type="InterPro" id="IPR025377">
    <property type="entry name" value="DUF4367"/>
</dbReference>
<gene>
    <name evidence="3" type="ORF">D1B31_18580</name>
</gene>